<dbReference type="NCBIfam" id="NF047865">
    <property type="entry name" value="rSAM_PapB"/>
    <property type="match status" value="1"/>
</dbReference>
<evidence type="ECO:0000256" key="5">
    <source>
        <dbReference type="ARBA" id="ARBA00023014"/>
    </source>
</evidence>
<dbReference type="PANTHER" id="PTHR43273:SF3">
    <property type="entry name" value="ANAEROBIC SULFATASE-MATURATING ENZYME HOMOLOG ASLB-RELATED"/>
    <property type="match status" value="1"/>
</dbReference>
<accession>A0A1T4VKT0</accession>
<feature type="domain" description="Radical SAM core" evidence="7">
    <location>
        <begin position="87"/>
        <end position="305"/>
    </location>
</feature>
<dbReference type="InterPro" id="IPR023885">
    <property type="entry name" value="4Fe4S-binding_SPASM_dom"/>
</dbReference>
<dbReference type="InterPro" id="IPR023867">
    <property type="entry name" value="Sulphatase_maturase_rSAM"/>
</dbReference>
<sequence>MITFKPTKVFARNGRKFLYSVEDSALYEIDDNLEYAMTLGGNTINDILLNLVNKKNMSVEDATEMIQMIAEAGLIVDPDEDGNKKKHLDMNLSALTLMVCQECNMKCAYCYGEGGEYKNKGRMSKKTAFRAVDYLIENSKDDELGIAFLGGEPLMNFELIKEVVGYCSKKSNETGKKFKFTITTNGTLLTPEKEKFLIDNHIMTQISIDGTKEDHDSMRFFECKKPSYDVVVEKTKSMRDKGLVTSRATLSSKNVDYIKTFEHLEKLGFAGIPIEPAKNLLSEMDKKKEYEEFVKYAEYYKKQIEKKKFDRANKMTNFSKAMERVDYSGERQYGCGAFHTMYAVDIDGRLYPCHRFVGHHRFVVGSIFDDNKNSIEEWKNLNERARCSKCWMKNLCSGGCAYENFMGTGSINVSLPDFCKRMDTLYKTVIDVYIDNKYINS</sequence>
<keyword evidence="2" id="KW-0949">S-adenosyl-L-methionine</keyword>
<comment type="similarity">
    <text evidence="6">Belongs to the radical SAM superfamily. Anaerobic sulfatase-maturating enzyme family.</text>
</comment>
<evidence type="ECO:0000313" key="9">
    <source>
        <dbReference type="Proteomes" id="UP000190814"/>
    </source>
</evidence>
<keyword evidence="3" id="KW-0479">Metal-binding</keyword>
<evidence type="ECO:0000256" key="2">
    <source>
        <dbReference type="ARBA" id="ARBA00022691"/>
    </source>
</evidence>
<dbReference type="Proteomes" id="UP000190814">
    <property type="component" value="Unassembled WGS sequence"/>
</dbReference>
<evidence type="ECO:0000259" key="7">
    <source>
        <dbReference type="PROSITE" id="PS51918"/>
    </source>
</evidence>
<protein>
    <recommendedName>
        <fullName evidence="7">Radical SAM core domain-containing protein</fullName>
    </recommendedName>
</protein>
<evidence type="ECO:0000256" key="4">
    <source>
        <dbReference type="ARBA" id="ARBA00023004"/>
    </source>
</evidence>
<dbReference type="GO" id="GO:0046872">
    <property type="term" value="F:metal ion binding"/>
    <property type="evidence" value="ECO:0007669"/>
    <property type="project" value="UniProtKB-KW"/>
</dbReference>
<name>A0A1T4VKT0_9FIRM</name>
<comment type="cofactor">
    <cofactor evidence="1">
        <name>[4Fe-4S] cluster</name>
        <dbReference type="ChEBI" id="CHEBI:49883"/>
    </cofactor>
</comment>
<reference evidence="8 9" key="1">
    <citation type="submission" date="2017-02" db="EMBL/GenBank/DDBJ databases">
        <authorList>
            <person name="Peterson S.W."/>
        </authorList>
    </citation>
    <scope>NUCLEOTIDE SEQUENCE [LARGE SCALE GENOMIC DNA]</scope>
    <source>
        <strain evidence="8 9">ATCC 35992</strain>
    </source>
</reference>
<dbReference type="EMBL" id="FUXZ01000006">
    <property type="protein sequence ID" value="SKA65572.1"/>
    <property type="molecule type" value="Genomic_DNA"/>
</dbReference>
<dbReference type="SFLD" id="SFLDG01386">
    <property type="entry name" value="main_SPASM_domain-containing"/>
    <property type="match status" value="1"/>
</dbReference>
<proteinExistence type="inferred from homology"/>
<dbReference type="Pfam" id="PF04055">
    <property type="entry name" value="Radical_SAM"/>
    <property type="match status" value="1"/>
</dbReference>
<keyword evidence="9" id="KW-1185">Reference proteome</keyword>
<dbReference type="GO" id="GO:0016491">
    <property type="term" value="F:oxidoreductase activity"/>
    <property type="evidence" value="ECO:0007669"/>
    <property type="project" value="InterPro"/>
</dbReference>
<evidence type="ECO:0000256" key="6">
    <source>
        <dbReference type="ARBA" id="ARBA00023601"/>
    </source>
</evidence>
<dbReference type="PANTHER" id="PTHR43273">
    <property type="entry name" value="ANAEROBIC SULFATASE-MATURATING ENZYME HOMOLOG ASLB-RELATED"/>
    <property type="match status" value="1"/>
</dbReference>
<dbReference type="SUPFAM" id="SSF102114">
    <property type="entry name" value="Radical SAM enzymes"/>
    <property type="match status" value="1"/>
</dbReference>
<dbReference type="CDD" id="cd01335">
    <property type="entry name" value="Radical_SAM"/>
    <property type="match status" value="1"/>
</dbReference>
<organism evidence="8 9">
    <name type="scientific">Eubacterium uniforme</name>
    <dbReference type="NCBI Taxonomy" id="39495"/>
    <lineage>
        <taxon>Bacteria</taxon>
        <taxon>Bacillati</taxon>
        <taxon>Bacillota</taxon>
        <taxon>Clostridia</taxon>
        <taxon>Eubacteriales</taxon>
        <taxon>Eubacteriaceae</taxon>
        <taxon>Eubacterium</taxon>
    </lineage>
</organism>
<dbReference type="PROSITE" id="PS51918">
    <property type="entry name" value="RADICAL_SAM"/>
    <property type="match status" value="1"/>
</dbReference>
<dbReference type="Gene3D" id="3.20.20.70">
    <property type="entry name" value="Aldolase class I"/>
    <property type="match status" value="1"/>
</dbReference>
<dbReference type="SFLD" id="SFLDG01384">
    <property type="entry name" value="thioether_bond_formation_requi"/>
    <property type="match status" value="1"/>
</dbReference>
<dbReference type="GO" id="GO:0051536">
    <property type="term" value="F:iron-sulfur cluster binding"/>
    <property type="evidence" value="ECO:0007669"/>
    <property type="project" value="UniProtKB-KW"/>
</dbReference>
<dbReference type="InterPro" id="IPR013785">
    <property type="entry name" value="Aldolase_TIM"/>
</dbReference>
<gene>
    <name evidence="8" type="ORF">SAMN02745111_01132</name>
</gene>
<evidence type="ECO:0000256" key="1">
    <source>
        <dbReference type="ARBA" id="ARBA00001966"/>
    </source>
</evidence>
<dbReference type="InterPro" id="IPR058240">
    <property type="entry name" value="rSAM_sf"/>
</dbReference>
<evidence type="ECO:0000313" key="8">
    <source>
        <dbReference type="EMBL" id="SKA65572.1"/>
    </source>
</evidence>
<dbReference type="NCBIfam" id="TIGR04085">
    <property type="entry name" value="rSAM_more_4Fe4S"/>
    <property type="match status" value="1"/>
</dbReference>
<dbReference type="InterPro" id="IPR007197">
    <property type="entry name" value="rSAM"/>
</dbReference>
<dbReference type="SFLD" id="SFLDS00029">
    <property type="entry name" value="Radical_SAM"/>
    <property type="match status" value="1"/>
</dbReference>
<dbReference type="SFLD" id="SFLDG01067">
    <property type="entry name" value="SPASM/twitch_domain_containing"/>
    <property type="match status" value="1"/>
</dbReference>
<dbReference type="AlphaFoldDB" id="A0A1T4VKT0"/>
<dbReference type="STRING" id="39495.SAMN02745111_01132"/>
<keyword evidence="4" id="KW-0408">Iron</keyword>
<keyword evidence="5" id="KW-0411">Iron-sulfur</keyword>
<evidence type="ECO:0000256" key="3">
    <source>
        <dbReference type="ARBA" id="ARBA00022723"/>
    </source>
</evidence>